<dbReference type="Proteomes" id="UP001152795">
    <property type="component" value="Unassembled WGS sequence"/>
</dbReference>
<evidence type="ECO:0000313" key="2">
    <source>
        <dbReference type="Proteomes" id="UP001152795"/>
    </source>
</evidence>
<dbReference type="PANTHER" id="PTHR47510:SF3">
    <property type="entry name" value="ENDO_EXONUCLEASE_PHOSPHATASE DOMAIN-CONTAINING PROTEIN"/>
    <property type="match status" value="1"/>
</dbReference>
<evidence type="ECO:0000313" key="1">
    <source>
        <dbReference type="EMBL" id="CAB4044292.1"/>
    </source>
</evidence>
<name>A0A7D9KEW1_PARCT</name>
<dbReference type="AlphaFoldDB" id="A0A7D9KEW1"/>
<gene>
    <name evidence="1" type="ORF">PACLA_8A056102</name>
</gene>
<reference evidence="1" key="1">
    <citation type="submission" date="2020-04" db="EMBL/GenBank/DDBJ databases">
        <authorList>
            <person name="Alioto T."/>
            <person name="Alioto T."/>
            <person name="Gomez Garrido J."/>
        </authorList>
    </citation>
    <scope>NUCLEOTIDE SEQUENCE</scope>
    <source>
        <strain evidence="1">A484AB</strain>
    </source>
</reference>
<protein>
    <submittedName>
        <fullName evidence="1">Uncharacterized protein</fullName>
    </submittedName>
</protein>
<accession>A0A7D9KEW1</accession>
<proteinExistence type="predicted"/>
<sequence>MSPVSKKYRQMKPENLNVLGLKMNLENWEKVYSEWDVDDKVSVFNSIVICMLDEAIPVRTVRAHCTDKPWMTPNIKALTKARQRAFTKGETPKYKSLHAKVTKLISNAKATYYKSKAEGSHQSNPAKWYKTIYKLAAATEDQQSLSSPDHANLVEIADRLQRSFIKPWLDIQPDPPRLQAVEHLLKDSHPPLPSIGQAKTVLKHINPRKATGSDNIPAWYLKRYAEELAPVVHDIVVASIVQCKYPSPKIRPPTDLDSDFRQVSVLPQLAKVIEKLQFQLNKSSFKIKTNQHAFTSGHSIISQNWFDSTDNSSTGRQGVHALFVDFRKAFDHGRPQDPSGQAC</sequence>
<comment type="caution">
    <text evidence="1">The sequence shown here is derived from an EMBL/GenBank/DDBJ whole genome shotgun (WGS) entry which is preliminary data.</text>
</comment>
<dbReference type="EMBL" id="CACRXK020034488">
    <property type="protein sequence ID" value="CAB4044292.1"/>
    <property type="molecule type" value="Genomic_DNA"/>
</dbReference>
<dbReference type="OrthoDB" id="10037236at2759"/>
<keyword evidence="2" id="KW-1185">Reference proteome</keyword>
<organism evidence="1 2">
    <name type="scientific">Paramuricea clavata</name>
    <name type="common">Red gorgonian</name>
    <name type="synonym">Violescent sea-whip</name>
    <dbReference type="NCBI Taxonomy" id="317549"/>
    <lineage>
        <taxon>Eukaryota</taxon>
        <taxon>Metazoa</taxon>
        <taxon>Cnidaria</taxon>
        <taxon>Anthozoa</taxon>
        <taxon>Octocorallia</taxon>
        <taxon>Malacalcyonacea</taxon>
        <taxon>Plexauridae</taxon>
        <taxon>Paramuricea</taxon>
    </lineage>
</organism>
<dbReference type="PANTHER" id="PTHR47510">
    <property type="entry name" value="REVERSE TRANSCRIPTASE DOMAIN-CONTAINING PROTEIN"/>
    <property type="match status" value="1"/>
</dbReference>